<dbReference type="Gene3D" id="2.40.37.20">
    <property type="entry name" value="D-serine dehydratase-like domain"/>
    <property type="match status" value="1"/>
</dbReference>
<proteinExistence type="inferred from homology"/>
<dbReference type="PANTHER" id="PTHR28004:SF8">
    <property type="entry name" value="D-SERINE DEAMINASE"/>
    <property type="match status" value="1"/>
</dbReference>
<dbReference type="SUPFAM" id="SSF51419">
    <property type="entry name" value="PLP-binding barrel"/>
    <property type="match status" value="1"/>
</dbReference>
<dbReference type="Gene3D" id="3.20.20.10">
    <property type="entry name" value="Alanine racemase"/>
    <property type="match status" value="1"/>
</dbReference>
<protein>
    <submittedName>
        <fullName evidence="4">Amino acid aldolase</fullName>
    </submittedName>
</protein>
<dbReference type="OrthoDB" id="9811417at2"/>
<sequence length="441" mass="47352">MALIEQAHPLLPLLNLRELEDSVVDPSTKGLPFGTAGLRLRDIGAQGWNMLAGDLPLPLAILKRDVLKANSRWMSLFAAENGLVVAPHGKTTMAPQLFQRQIADGAWAITVATVQQLEVCRRFGVQRIILANQPIGAQSVDACFRALQQDSACELYCLADTEQGTALLAEGARRNPPPAENPVRVLVEIGFTGGRTGARTRKDALAVARSVADTPGLVLAGFECFEGLLPDAASADGLIDEVAAIAAVANDEGLLSPGAPMVLSAGGSAFFDRVGERLGAVSFDRPLLRVLRSGCYLTHDAMGYAAAFHRIVADTTLRLPPGGLEPALEVWAYVQSRPESGRTILTMGKRDVSYDSGLPVPVRWYRPGGMMDRPEPMPRGHVVVALNDQHCHLGTPGESLLQVGDMVGFGIGHPCTTFDKWSLLMVVDEDYRVVDAVKTFF</sequence>
<dbReference type="Proteomes" id="UP000325684">
    <property type="component" value="Unassembled WGS sequence"/>
</dbReference>
<dbReference type="GO" id="GO:0016829">
    <property type="term" value="F:lyase activity"/>
    <property type="evidence" value="ECO:0007669"/>
    <property type="project" value="UniProtKB-KW"/>
</dbReference>
<comment type="similarity">
    <text evidence="1">Belongs to the DSD1 family.</text>
</comment>
<dbReference type="EMBL" id="VCMV01000004">
    <property type="protein sequence ID" value="KAB0268627.1"/>
    <property type="molecule type" value="Genomic_DNA"/>
</dbReference>
<feature type="domain" description="D-serine dehydratase-like" evidence="3">
    <location>
        <begin position="327"/>
        <end position="428"/>
    </location>
</feature>
<dbReference type="InterPro" id="IPR029066">
    <property type="entry name" value="PLP-binding_barrel"/>
</dbReference>
<accession>A0A5N3PFV5</accession>
<reference evidence="4 5" key="1">
    <citation type="journal article" date="2019" name="Microorganisms">
        <title>Genome Insights into the Novel Species Microvirga brassicacearum, a Rapeseed Endophyte with Biotechnological Potential.</title>
        <authorList>
            <person name="Jimenez-Gomez A."/>
            <person name="Saati-Santamaria Z."/>
            <person name="Igual J.M."/>
            <person name="Rivas R."/>
            <person name="Mateos P.F."/>
            <person name="Garcia-Fraile P."/>
        </authorList>
    </citation>
    <scope>NUCLEOTIDE SEQUENCE [LARGE SCALE GENOMIC DNA]</scope>
    <source>
        <strain evidence="4 5">CDVBN77</strain>
    </source>
</reference>
<evidence type="ECO:0000259" key="3">
    <source>
        <dbReference type="SMART" id="SM01119"/>
    </source>
</evidence>
<dbReference type="InterPro" id="IPR026956">
    <property type="entry name" value="D-ser_dehydrat-like_dom"/>
</dbReference>
<dbReference type="PANTHER" id="PTHR28004">
    <property type="entry name" value="ZGC:162816-RELATED"/>
    <property type="match status" value="1"/>
</dbReference>
<evidence type="ECO:0000256" key="2">
    <source>
        <dbReference type="ARBA" id="ARBA00023239"/>
    </source>
</evidence>
<dbReference type="InterPro" id="IPR051466">
    <property type="entry name" value="D-amino_acid_metab_enzyme"/>
</dbReference>
<dbReference type="AlphaFoldDB" id="A0A5N3PFV5"/>
<keyword evidence="5" id="KW-1185">Reference proteome</keyword>
<dbReference type="SMART" id="SM01119">
    <property type="entry name" value="D-ser_dehydrat"/>
    <property type="match status" value="1"/>
</dbReference>
<gene>
    <name evidence="4" type="ORF">FEZ63_04070</name>
</gene>
<evidence type="ECO:0000313" key="5">
    <source>
        <dbReference type="Proteomes" id="UP000325684"/>
    </source>
</evidence>
<dbReference type="Pfam" id="PF01168">
    <property type="entry name" value="Ala_racemase_N"/>
    <property type="match status" value="1"/>
</dbReference>
<dbReference type="RefSeq" id="WP_150942363.1">
    <property type="nucleotide sequence ID" value="NZ_VCMV01000004.1"/>
</dbReference>
<evidence type="ECO:0000256" key="1">
    <source>
        <dbReference type="ARBA" id="ARBA00005323"/>
    </source>
</evidence>
<name>A0A5N3PFV5_9HYPH</name>
<keyword evidence="2" id="KW-0456">Lyase</keyword>
<dbReference type="InterPro" id="IPR042208">
    <property type="entry name" value="D-ser_dehydrat-like_sf"/>
</dbReference>
<comment type="caution">
    <text evidence="4">The sequence shown here is derived from an EMBL/GenBank/DDBJ whole genome shotgun (WGS) entry which is preliminary data.</text>
</comment>
<dbReference type="InterPro" id="IPR001608">
    <property type="entry name" value="Ala_racemase_N"/>
</dbReference>
<dbReference type="Pfam" id="PF14031">
    <property type="entry name" value="D-ser_dehydrat"/>
    <property type="match status" value="1"/>
</dbReference>
<evidence type="ECO:0000313" key="4">
    <source>
        <dbReference type="EMBL" id="KAB0268627.1"/>
    </source>
</evidence>
<organism evidence="4 5">
    <name type="scientific">Microvirga brassicacearum</name>
    <dbReference type="NCBI Taxonomy" id="2580413"/>
    <lineage>
        <taxon>Bacteria</taxon>
        <taxon>Pseudomonadati</taxon>
        <taxon>Pseudomonadota</taxon>
        <taxon>Alphaproteobacteria</taxon>
        <taxon>Hyphomicrobiales</taxon>
        <taxon>Methylobacteriaceae</taxon>
        <taxon>Microvirga</taxon>
    </lineage>
</organism>